<dbReference type="WBParaSite" id="EgrG_000671600">
    <property type="protein sequence ID" value="EgrG_000671600"/>
    <property type="gene ID" value="EgrG_000671600"/>
</dbReference>
<protein>
    <submittedName>
        <fullName evidence="1 3">Uncharacterized protein</fullName>
    </submittedName>
</protein>
<reference evidence="3" key="3">
    <citation type="submission" date="2020-10" db="UniProtKB">
        <authorList>
            <consortium name="WormBaseParasite"/>
        </authorList>
    </citation>
    <scope>IDENTIFICATION</scope>
</reference>
<evidence type="ECO:0000313" key="2">
    <source>
        <dbReference type="Proteomes" id="UP000492820"/>
    </source>
</evidence>
<reference evidence="1" key="2">
    <citation type="submission" date="2014-06" db="EMBL/GenBank/DDBJ databases">
        <authorList>
            <person name="Aslett M."/>
        </authorList>
    </citation>
    <scope>NUCLEOTIDE SEQUENCE</scope>
</reference>
<organism evidence="1">
    <name type="scientific">Echinococcus granulosus</name>
    <name type="common">Hydatid tapeworm</name>
    <dbReference type="NCBI Taxonomy" id="6210"/>
    <lineage>
        <taxon>Eukaryota</taxon>
        <taxon>Metazoa</taxon>
        <taxon>Spiralia</taxon>
        <taxon>Lophotrochozoa</taxon>
        <taxon>Platyhelminthes</taxon>
        <taxon>Cestoda</taxon>
        <taxon>Eucestoda</taxon>
        <taxon>Cyclophyllidea</taxon>
        <taxon>Taeniidae</taxon>
        <taxon>Echinococcus</taxon>
        <taxon>Echinococcus granulosus group</taxon>
    </lineage>
</organism>
<proteinExistence type="predicted"/>
<evidence type="ECO:0000313" key="3">
    <source>
        <dbReference type="WBParaSite" id="EgrG_000671600"/>
    </source>
</evidence>
<dbReference type="EMBL" id="LK028578">
    <property type="protein sequence ID" value="CDS18867.1"/>
    <property type="molecule type" value="Genomic_DNA"/>
</dbReference>
<accession>A0A068WMH6</accession>
<evidence type="ECO:0000313" key="1">
    <source>
        <dbReference type="EMBL" id="CDS18867.1"/>
    </source>
</evidence>
<sequence length="46" mass="5208">MDGFISMAKPSEDSSLSRFAQNVLTFRHRSCSRVTVSITPMERFPS</sequence>
<reference evidence="1 2" key="1">
    <citation type="journal article" date="2013" name="Nature">
        <title>The genomes of four tapeworm species reveal adaptations to parasitism.</title>
        <authorList>
            <person name="Tsai I.J."/>
            <person name="Zarowiecki M."/>
            <person name="Holroyd N."/>
            <person name="Garciarrubio A."/>
            <person name="Sanchez-Flores A."/>
            <person name="Brooks K.L."/>
            <person name="Tracey A."/>
            <person name="Bobes R.J."/>
            <person name="Fragoso G."/>
            <person name="Sciutto E."/>
            <person name="Aslett M."/>
            <person name="Beasley H."/>
            <person name="Bennett H.M."/>
            <person name="Cai J."/>
            <person name="Camicia F."/>
            <person name="Clark R."/>
            <person name="Cucher M."/>
            <person name="De Silva N."/>
            <person name="Day T.A."/>
            <person name="Deplazes P."/>
            <person name="Estrada K."/>
            <person name="Fernandez C."/>
            <person name="Holland P.W."/>
            <person name="Hou J."/>
            <person name="Hu S."/>
            <person name="Huckvale T."/>
            <person name="Hung S.S."/>
            <person name="Kamenetzky L."/>
            <person name="Keane J.A."/>
            <person name="Kiss F."/>
            <person name="Koziol U."/>
            <person name="Lambert O."/>
            <person name="Liu K."/>
            <person name="Luo X."/>
            <person name="Luo Y."/>
            <person name="Macchiaroli N."/>
            <person name="Nichol S."/>
            <person name="Paps J."/>
            <person name="Parkinson J."/>
            <person name="Pouchkina-Stantcheva N."/>
            <person name="Riddiford N."/>
            <person name="Rosenzvit M."/>
            <person name="Salinas G."/>
            <person name="Wasmuth J.D."/>
            <person name="Zamanian M."/>
            <person name="Zheng Y."/>
            <person name="Cai X."/>
            <person name="Soberon X."/>
            <person name="Olson P.D."/>
            <person name="Laclette J.P."/>
            <person name="Brehm K."/>
            <person name="Berriman M."/>
            <person name="Garciarrubio A."/>
            <person name="Bobes R.J."/>
            <person name="Fragoso G."/>
            <person name="Sanchez-Flores A."/>
            <person name="Estrada K."/>
            <person name="Cevallos M.A."/>
            <person name="Morett E."/>
            <person name="Gonzalez V."/>
            <person name="Portillo T."/>
            <person name="Ochoa-Leyva A."/>
            <person name="Jose M.V."/>
            <person name="Sciutto E."/>
            <person name="Landa A."/>
            <person name="Jimenez L."/>
            <person name="Valdes V."/>
            <person name="Carrero J.C."/>
            <person name="Larralde C."/>
            <person name="Morales-Montor J."/>
            <person name="Limon-Lason J."/>
            <person name="Soberon X."/>
            <person name="Laclette J.P."/>
        </authorList>
    </citation>
    <scope>NUCLEOTIDE SEQUENCE [LARGE SCALE GENOMIC DNA]</scope>
</reference>
<gene>
    <name evidence="1" type="ORF">EgrG_000671600</name>
</gene>
<dbReference type="Proteomes" id="UP000492820">
    <property type="component" value="Unassembled WGS sequence"/>
</dbReference>
<dbReference type="AlphaFoldDB" id="A0A068WMH6"/>
<name>A0A068WMH6_ECHGR</name>